<keyword evidence="2" id="KW-1185">Reference proteome</keyword>
<dbReference type="AlphaFoldDB" id="A0A225UF27"/>
<sequence>MTVLSKSHAASGTVSIASL</sequence>
<evidence type="ECO:0000313" key="1">
    <source>
        <dbReference type="EMBL" id="OWY91635.1"/>
    </source>
</evidence>
<accession>A0A225UF27</accession>
<name>A0A225UF27_9STRA</name>
<organism evidence="1 2">
    <name type="scientific">Phytophthora megakarya</name>
    <dbReference type="NCBI Taxonomy" id="4795"/>
    <lineage>
        <taxon>Eukaryota</taxon>
        <taxon>Sar</taxon>
        <taxon>Stramenopiles</taxon>
        <taxon>Oomycota</taxon>
        <taxon>Peronosporomycetes</taxon>
        <taxon>Peronosporales</taxon>
        <taxon>Peronosporaceae</taxon>
        <taxon>Phytophthora</taxon>
    </lineage>
</organism>
<protein>
    <submittedName>
        <fullName evidence="1">ABC transporter</fullName>
    </submittedName>
</protein>
<proteinExistence type="predicted"/>
<feature type="non-terminal residue" evidence="1">
    <location>
        <position position="19"/>
    </location>
</feature>
<reference evidence="2" key="1">
    <citation type="submission" date="2017-03" db="EMBL/GenBank/DDBJ databases">
        <title>Phytopthora megakarya and P. palmivora, two closely related causual agents of cacao black pod achieved similar genome size and gene model numbers by different mechanisms.</title>
        <authorList>
            <person name="Ali S."/>
            <person name="Shao J."/>
            <person name="Larry D.J."/>
            <person name="Kronmiller B."/>
            <person name="Shen D."/>
            <person name="Strem M.D."/>
            <person name="Melnick R.L."/>
            <person name="Guiltinan M.J."/>
            <person name="Tyler B.M."/>
            <person name="Meinhardt L.W."/>
            <person name="Bailey B.A."/>
        </authorList>
    </citation>
    <scope>NUCLEOTIDE SEQUENCE [LARGE SCALE GENOMIC DNA]</scope>
    <source>
        <strain evidence="2">zdho120</strain>
    </source>
</reference>
<evidence type="ECO:0000313" key="2">
    <source>
        <dbReference type="Proteomes" id="UP000198211"/>
    </source>
</evidence>
<comment type="caution">
    <text evidence="1">The sequence shown here is derived from an EMBL/GenBank/DDBJ whole genome shotgun (WGS) entry which is preliminary data.</text>
</comment>
<gene>
    <name evidence="1" type="ORF">PHMEG_00039702</name>
</gene>
<dbReference type="EMBL" id="NBNE01019792">
    <property type="protein sequence ID" value="OWY91635.1"/>
    <property type="molecule type" value="Genomic_DNA"/>
</dbReference>
<dbReference type="Proteomes" id="UP000198211">
    <property type="component" value="Unassembled WGS sequence"/>
</dbReference>